<evidence type="ECO:0000256" key="2">
    <source>
        <dbReference type="ARBA" id="ARBA00010876"/>
    </source>
</evidence>
<evidence type="ECO:0000256" key="5">
    <source>
        <dbReference type="PROSITE-ProRule" id="PRU00182"/>
    </source>
</evidence>
<dbReference type="RefSeq" id="WP_109708592.1">
    <property type="nucleotide sequence ID" value="NZ_QGDS01000001.1"/>
</dbReference>
<dbReference type="EC" id="5.4.99.-" evidence="6"/>
<dbReference type="SUPFAM" id="SSF55120">
    <property type="entry name" value="Pseudouridine synthase"/>
    <property type="match status" value="1"/>
</dbReference>
<dbReference type="Pfam" id="PF00849">
    <property type="entry name" value="PseudoU_synth_2"/>
    <property type="match status" value="1"/>
</dbReference>
<dbReference type="InterPro" id="IPR020103">
    <property type="entry name" value="PsdUridine_synth_cat_dom_sf"/>
</dbReference>
<evidence type="ECO:0000256" key="3">
    <source>
        <dbReference type="ARBA" id="ARBA00023235"/>
    </source>
</evidence>
<dbReference type="InterPro" id="IPR050188">
    <property type="entry name" value="RluA_PseudoU_synthase"/>
</dbReference>
<dbReference type="GO" id="GO:0003723">
    <property type="term" value="F:RNA binding"/>
    <property type="evidence" value="ECO:0007669"/>
    <property type="project" value="UniProtKB-KW"/>
</dbReference>
<dbReference type="SMART" id="SM00363">
    <property type="entry name" value="S4"/>
    <property type="match status" value="1"/>
</dbReference>
<reference evidence="9" key="1">
    <citation type="submission" date="2017-07" db="EMBL/GenBank/DDBJ databases">
        <authorList>
            <person name="Varghese N."/>
            <person name="Submissions S."/>
        </authorList>
    </citation>
    <scope>NUCLEOTIDE SEQUENCE [LARGE SCALE GENOMIC DNA]</scope>
    <source>
        <strain evidence="9">NLAE-zl-C134</strain>
    </source>
</reference>
<dbReference type="Proteomes" id="UP000254051">
    <property type="component" value="Unassembled WGS sequence"/>
</dbReference>
<proteinExistence type="inferred from homology"/>
<sequence length="323" mass="36246">MQQIMIGENETGQRFDKMLAKYLNKAPKSFVYKMLRKKNITLNGQKASGSEKLQTGDKITLFLSDETIAKFSDRHFQCTGEKLDIIYEDNNIVLINKPAGMLSQKASDKDVSLVEHFITYLIQSGQLTEEALQTFRPSVCNRLDRNTSGIVAAGKSLAGLQELSRLFKDRSLGKYYLCLVNGLVEQPSHIRGFLKKNTRTNQVEITQKEDTGSTAIETEFVPLKTGQNVTLLEVHLITGKTHQIRAHLASIGHPILGDSKYGNPRINGLYSRKYGLSHQLLHAYRLTFPVLEGSLSNLSGREFTAELPRQFQNIANKETEGIL</sequence>
<comment type="similarity">
    <text evidence="2 6">Belongs to the pseudouridine synthase RluA family.</text>
</comment>
<dbReference type="InterPro" id="IPR036986">
    <property type="entry name" value="S4_RNA-bd_sf"/>
</dbReference>
<dbReference type="NCBIfam" id="TIGR00005">
    <property type="entry name" value="rluA_subfam"/>
    <property type="match status" value="1"/>
</dbReference>
<feature type="domain" description="RNA-binding S4" evidence="7">
    <location>
        <begin position="13"/>
        <end position="73"/>
    </location>
</feature>
<dbReference type="InterPro" id="IPR006145">
    <property type="entry name" value="PsdUridine_synth_RsuA/RluA"/>
</dbReference>
<dbReference type="EMBL" id="UHJJ01000001">
    <property type="protein sequence ID" value="SUQ12579.1"/>
    <property type="molecule type" value="Genomic_DNA"/>
</dbReference>
<dbReference type="GO" id="GO:0120159">
    <property type="term" value="F:rRNA pseudouridine synthase activity"/>
    <property type="evidence" value="ECO:0007669"/>
    <property type="project" value="UniProtKB-ARBA"/>
</dbReference>
<keyword evidence="9" id="KW-1185">Reference proteome</keyword>
<gene>
    <name evidence="8" type="ORF">SAMN05216529_101476</name>
</gene>
<dbReference type="PROSITE" id="PS50889">
    <property type="entry name" value="S4"/>
    <property type="match status" value="1"/>
</dbReference>
<dbReference type="GO" id="GO:0000455">
    <property type="term" value="P:enzyme-directed rRNA pseudouridine synthesis"/>
    <property type="evidence" value="ECO:0007669"/>
    <property type="project" value="UniProtKB-ARBA"/>
</dbReference>
<name>A0A316A356_9FIRM</name>
<comment type="function">
    <text evidence="6">Responsible for synthesis of pseudouridine from uracil.</text>
</comment>
<protein>
    <recommendedName>
        <fullName evidence="6">Pseudouridine synthase</fullName>
        <ecNumber evidence="6">5.4.99.-</ecNumber>
    </recommendedName>
</protein>
<dbReference type="Gene3D" id="3.30.2350.10">
    <property type="entry name" value="Pseudouridine synthase"/>
    <property type="match status" value="1"/>
</dbReference>
<dbReference type="CDD" id="cd02869">
    <property type="entry name" value="PseudoU_synth_RluA_like"/>
    <property type="match status" value="1"/>
</dbReference>
<accession>A0A316A356</accession>
<evidence type="ECO:0000313" key="8">
    <source>
        <dbReference type="EMBL" id="SUQ12579.1"/>
    </source>
</evidence>
<evidence type="ECO:0000313" key="9">
    <source>
        <dbReference type="Proteomes" id="UP000254051"/>
    </source>
</evidence>
<organism evidence="8 9">
    <name type="scientific">Faecalicatena contorta</name>
    <dbReference type="NCBI Taxonomy" id="39482"/>
    <lineage>
        <taxon>Bacteria</taxon>
        <taxon>Bacillati</taxon>
        <taxon>Bacillota</taxon>
        <taxon>Clostridia</taxon>
        <taxon>Lachnospirales</taxon>
        <taxon>Lachnospiraceae</taxon>
        <taxon>Faecalicatena</taxon>
    </lineage>
</organism>
<evidence type="ECO:0000259" key="7">
    <source>
        <dbReference type="SMART" id="SM00363"/>
    </source>
</evidence>
<evidence type="ECO:0000256" key="4">
    <source>
        <dbReference type="PIRSR" id="PIRSR606225-1"/>
    </source>
</evidence>
<dbReference type="PANTHER" id="PTHR21600:SF83">
    <property type="entry name" value="PSEUDOURIDYLATE SYNTHASE RPUSD4, MITOCHONDRIAL"/>
    <property type="match status" value="1"/>
</dbReference>
<keyword evidence="5" id="KW-0694">RNA-binding</keyword>
<dbReference type="OrthoDB" id="9807829at2"/>
<evidence type="ECO:0000256" key="6">
    <source>
        <dbReference type="RuleBase" id="RU362028"/>
    </source>
</evidence>
<evidence type="ECO:0000256" key="1">
    <source>
        <dbReference type="ARBA" id="ARBA00000073"/>
    </source>
</evidence>
<dbReference type="Gene3D" id="3.10.290.10">
    <property type="entry name" value="RNA-binding S4 domain"/>
    <property type="match status" value="1"/>
</dbReference>
<dbReference type="AlphaFoldDB" id="A0A316A356"/>
<comment type="catalytic activity">
    <reaction evidence="1 6">
        <text>a uridine in RNA = a pseudouridine in RNA</text>
        <dbReference type="Rhea" id="RHEA:48348"/>
        <dbReference type="Rhea" id="RHEA-COMP:12068"/>
        <dbReference type="Rhea" id="RHEA-COMP:12069"/>
        <dbReference type="ChEBI" id="CHEBI:65314"/>
        <dbReference type="ChEBI" id="CHEBI:65315"/>
    </reaction>
</comment>
<dbReference type="InterPro" id="IPR002942">
    <property type="entry name" value="S4_RNA-bd"/>
</dbReference>
<feature type="active site" evidence="4">
    <location>
        <position position="144"/>
    </location>
</feature>
<keyword evidence="3 6" id="KW-0413">Isomerase</keyword>
<dbReference type="PANTHER" id="PTHR21600">
    <property type="entry name" value="MITOCHONDRIAL RNA PSEUDOURIDINE SYNTHASE"/>
    <property type="match status" value="1"/>
</dbReference>
<dbReference type="InterPro" id="IPR006225">
    <property type="entry name" value="PsdUridine_synth_RluC/D"/>
</dbReference>
<dbReference type="SUPFAM" id="SSF55174">
    <property type="entry name" value="Alpha-L RNA-binding motif"/>
    <property type="match status" value="1"/>
</dbReference>